<keyword evidence="6" id="KW-0645">Protease</keyword>
<dbReference type="SUPFAM" id="SSF141986">
    <property type="entry name" value="LD-carboxypeptidase A C-terminal domain-like"/>
    <property type="match status" value="1"/>
</dbReference>
<dbReference type="Proteomes" id="UP000178622">
    <property type="component" value="Unassembled WGS sequence"/>
</dbReference>
<organism evidence="6 7">
    <name type="scientific">Floricoccus tropicus</name>
    <dbReference type="NCBI Taxonomy" id="1859473"/>
    <lineage>
        <taxon>Bacteria</taxon>
        <taxon>Bacillati</taxon>
        <taxon>Bacillota</taxon>
        <taxon>Bacilli</taxon>
        <taxon>Lactobacillales</taxon>
        <taxon>Streptococcaceae</taxon>
        <taxon>Floricoccus</taxon>
    </lineage>
</organism>
<keyword evidence="7" id="KW-1185">Reference proteome</keyword>
<feature type="active site" description="Charge relay system" evidence="3">
    <location>
        <position position="328"/>
    </location>
</feature>
<dbReference type="InterPro" id="IPR029062">
    <property type="entry name" value="Class_I_gatase-like"/>
</dbReference>
<dbReference type="InterPro" id="IPR003507">
    <property type="entry name" value="S66_fam"/>
</dbReference>
<evidence type="ECO:0000313" key="6">
    <source>
        <dbReference type="EMBL" id="OFI48188.1"/>
    </source>
</evidence>
<dbReference type="InterPro" id="IPR027461">
    <property type="entry name" value="Carboxypeptidase_A_C_sf"/>
</dbReference>
<dbReference type="Gene3D" id="3.40.50.10740">
    <property type="entry name" value="Class I glutamine amidotransferase-like"/>
    <property type="match status" value="1"/>
</dbReference>
<evidence type="ECO:0000259" key="5">
    <source>
        <dbReference type="Pfam" id="PF17676"/>
    </source>
</evidence>
<sequence length="359" mass="40651">MTKAKRLKQGDKVAIVSLSSGLLGEDFVKHNLELGTKRLKDFGLEPVFMPNSLKGIKYLKEHPEARAQDLKDAFADNSIKGIICAIGGDDTYRLLPYLLEDKTFIENVKNHPKLFTGYSDTTVNHLMFHNLGLTTYYGPSFITDLGEMASDMLPYNKEYFLKYIEGNGTLDTIKSSPIWYEERTDFSESALGTDRASHPDTKGFELLQGDAVFSGKLLGGCLESLGDVLGDQRYPDEFETCAKYNLFPQKDSWEGKILFIETCEERISPKEFSQNLNYLKENGVFDVINGIIIGKPQDEVYYQEYKDELIKVIDNPDIPIVYNVNFGHANPRCVLPYGIECQVDSENNEIRFTENAFAE</sequence>
<dbReference type="PANTHER" id="PTHR30237:SF4">
    <property type="entry name" value="LD-CARBOXYPEPTIDASE C-TERMINAL DOMAIN-CONTAINING PROTEIN"/>
    <property type="match status" value="1"/>
</dbReference>
<evidence type="ECO:0000256" key="2">
    <source>
        <dbReference type="ARBA" id="ARBA00022801"/>
    </source>
</evidence>
<evidence type="ECO:0000256" key="1">
    <source>
        <dbReference type="ARBA" id="ARBA00010233"/>
    </source>
</evidence>
<dbReference type="InterPro" id="IPR027478">
    <property type="entry name" value="LdcA_N"/>
</dbReference>
<dbReference type="CDD" id="cd07062">
    <property type="entry name" value="Peptidase_S66_mccF_like"/>
    <property type="match status" value="1"/>
</dbReference>
<dbReference type="EMBL" id="MKIR01000026">
    <property type="protein sequence ID" value="OFI48188.1"/>
    <property type="molecule type" value="Genomic_DNA"/>
</dbReference>
<dbReference type="GO" id="GO:0004180">
    <property type="term" value="F:carboxypeptidase activity"/>
    <property type="evidence" value="ECO:0007669"/>
    <property type="project" value="UniProtKB-KW"/>
</dbReference>
<dbReference type="Pfam" id="PF02016">
    <property type="entry name" value="Peptidase_S66"/>
    <property type="match status" value="1"/>
</dbReference>
<comment type="similarity">
    <text evidence="1">Belongs to the peptidase S66 family.</text>
</comment>
<dbReference type="OrthoDB" id="9807329at2"/>
<dbReference type="SUPFAM" id="SSF52317">
    <property type="entry name" value="Class I glutamine amidotransferase-like"/>
    <property type="match status" value="1"/>
</dbReference>
<protein>
    <submittedName>
        <fullName evidence="6">Carboxypeptidase</fullName>
    </submittedName>
</protein>
<reference evidence="7" key="1">
    <citation type="submission" date="2016-09" db="EMBL/GenBank/DDBJ databases">
        <title>Draft genome sequence of a novel species of the family Streptococcaceae isolated from flowers.</title>
        <authorList>
            <person name="Chuah L.-O."/>
            <person name="Yap K.-P."/>
            <person name="Thong K.L."/>
            <person name="Liong M.T."/>
            <person name="Ahmad R."/>
            <person name="Rusul G."/>
        </authorList>
    </citation>
    <scope>NUCLEOTIDE SEQUENCE [LARGE SCALE GENOMIC DNA]</scope>
    <source>
        <strain evidence="7">DF1</strain>
    </source>
</reference>
<name>A0A1E8GKY2_9LACT</name>
<feature type="active site" description="Nucleophile" evidence="3">
    <location>
        <position position="119"/>
    </location>
</feature>
<feature type="domain" description="LD-carboxypeptidase N-terminal" evidence="4">
    <location>
        <begin position="13"/>
        <end position="138"/>
    </location>
</feature>
<evidence type="ECO:0000256" key="3">
    <source>
        <dbReference type="PIRSR" id="PIRSR028757-1"/>
    </source>
</evidence>
<dbReference type="AlphaFoldDB" id="A0A1E8GKY2"/>
<dbReference type="Gene3D" id="3.50.30.60">
    <property type="entry name" value="LD-carboxypeptidase A C-terminal domain-like"/>
    <property type="match status" value="1"/>
</dbReference>
<dbReference type="InterPro" id="IPR040449">
    <property type="entry name" value="Peptidase_S66_N"/>
</dbReference>
<dbReference type="InterPro" id="IPR040921">
    <property type="entry name" value="Peptidase_S66C"/>
</dbReference>
<dbReference type="STRING" id="1859473.BG261_07860"/>
<accession>A0A1E8GKY2</accession>
<feature type="active site" description="Charge relay system" evidence="3">
    <location>
        <position position="261"/>
    </location>
</feature>
<feature type="domain" description="LD-carboxypeptidase C-terminal" evidence="5">
    <location>
        <begin position="214"/>
        <end position="343"/>
    </location>
</feature>
<gene>
    <name evidence="6" type="ORF">BG261_07860</name>
</gene>
<evidence type="ECO:0000313" key="7">
    <source>
        <dbReference type="Proteomes" id="UP000178622"/>
    </source>
</evidence>
<comment type="caution">
    <text evidence="6">The sequence shown here is derived from an EMBL/GenBank/DDBJ whole genome shotgun (WGS) entry which is preliminary data.</text>
</comment>
<keyword evidence="6" id="KW-0121">Carboxypeptidase</keyword>
<proteinExistence type="inferred from homology"/>
<dbReference type="Pfam" id="PF17676">
    <property type="entry name" value="Peptidase_S66C"/>
    <property type="match status" value="1"/>
</dbReference>
<dbReference type="PIRSF" id="PIRSF028757">
    <property type="entry name" value="LD-carboxypeptidase"/>
    <property type="match status" value="1"/>
</dbReference>
<dbReference type="RefSeq" id="WP_070793197.1">
    <property type="nucleotide sequence ID" value="NZ_MKIR01000026.1"/>
</dbReference>
<evidence type="ECO:0000259" key="4">
    <source>
        <dbReference type="Pfam" id="PF02016"/>
    </source>
</evidence>
<keyword evidence="2" id="KW-0378">Hydrolase</keyword>
<dbReference type="PANTHER" id="PTHR30237">
    <property type="entry name" value="MURAMOYLTETRAPEPTIDE CARBOXYPEPTIDASE"/>
    <property type="match status" value="1"/>
</dbReference>